<evidence type="ECO:0000259" key="3">
    <source>
        <dbReference type="Pfam" id="PF13731"/>
    </source>
</evidence>
<evidence type="ECO:0000259" key="2">
    <source>
        <dbReference type="Pfam" id="PF06458"/>
    </source>
</evidence>
<dbReference type="InterPro" id="IPR056573">
    <property type="entry name" value="Lectin_L-type_dom"/>
</dbReference>
<dbReference type="EMBL" id="JBFDTB010000015">
    <property type="protein sequence ID" value="MEW3466417.1"/>
    <property type="molecule type" value="Genomic_DNA"/>
</dbReference>
<dbReference type="Proteomes" id="UP001554047">
    <property type="component" value="Unassembled WGS sequence"/>
</dbReference>
<dbReference type="Gene3D" id="2.60.120.200">
    <property type="match status" value="1"/>
</dbReference>
<dbReference type="InterPro" id="IPR009459">
    <property type="entry name" value="MucBP_dom"/>
</dbReference>
<dbReference type="Pfam" id="PF13731">
    <property type="entry name" value="WxL"/>
    <property type="match status" value="1"/>
</dbReference>
<dbReference type="InterPro" id="IPR013320">
    <property type="entry name" value="ConA-like_dom_sf"/>
</dbReference>
<dbReference type="CDD" id="cd01951">
    <property type="entry name" value="lectin_L-type"/>
    <property type="match status" value="1"/>
</dbReference>
<protein>
    <submittedName>
        <fullName evidence="4">WxL domain-containing protein</fullName>
    </submittedName>
</protein>
<name>A0ABV3MDB1_9ENTE</name>
<evidence type="ECO:0000313" key="5">
    <source>
        <dbReference type="Proteomes" id="UP001554047"/>
    </source>
</evidence>
<feature type="domain" description="WxL" evidence="3">
    <location>
        <begin position="590"/>
        <end position="788"/>
    </location>
</feature>
<gene>
    <name evidence="4" type="ORF">AB1I55_09970</name>
</gene>
<keyword evidence="5" id="KW-1185">Reference proteome</keyword>
<proteinExistence type="predicted"/>
<evidence type="ECO:0000256" key="1">
    <source>
        <dbReference type="ARBA" id="ARBA00022737"/>
    </source>
</evidence>
<dbReference type="Gene3D" id="3.10.20.320">
    <property type="entry name" value="Putative peptidoglycan bound protein (lpxtg motif)"/>
    <property type="match status" value="1"/>
</dbReference>
<reference evidence="4 5" key="1">
    <citation type="submission" date="2024-05" db="EMBL/GenBank/DDBJ databases">
        <title>Human gut microbiome strain richness.</title>
        <authorList>
            <person name="Chen-Liaw A."/>
        </authorList>
    </citation>
    <scope>NUCLEOTIDE SEQUENCE [LARGE SCALE GENOMIC DNA]</scope>
    <source>
        <strain evidence="4 5">J1100102st1_G3_J1100102_180507</strain>
    </source>
</reference>
<dbReference type="RefSeq" id="WP_086298871.1">
    <property type="nucleotide sequence ID" value="NZ_JBDKBP010000006.1"/>
</dbReference>
<feature type="domain" description="MucBP" evidence="2">
    <location>
        <begin position="523"/>
        <end position="585"/>
    </location>
</feature>
<dbReference type="SUPFAM" id="SSF49899">
    <property type="entry name" value="Concanavalin A-like lectins/glucanases"/>
    <property type="match status" value="1"/>
</dbReference>
<keyword evidence="1" id="KW-0677">Repeat</keyword>
<dbReference type="InterPro" id="IPR027994">
    <property type="entry name" value="WxL_dom"/>
</dbReference>
<comment type="caution">
    <text evidence="4">The sequence shown here is derived from an EMBL/GenBank/DDBJ whole genome shotgun (WGS) entry which is preliminary data.</text>
</comment>
<accession>A0ABV3MDB1</accession>
<dbReference type="Pfam" id="PF18483">
    <property type="entry name" value="Lectin_L-type_dom"/>
    <property type="match status" value="1"/>
</dbReference>
<organism evidence="4 5">
    <name type="scientific">Enterococcus entomosocium</name>
    <dbReference type="NCBI Taxonomy" id="3034352"/>
    <lineage>
        <taxon>Bacteria</taxon>
        <taxon>Bacillati</taxon>
        <taxon>Bacillota</taxon>
        <taxon>Bacilli</taxon>
        <taxon>Lactobacillales</taxon>
        <taxon>Enterococcaceae</taxon>
        <taxon>Enterococcus</taxon>
    </lineage>
</organism>
<evidence type="ECO:0000313" key="4">
    <source>
        <dbReference type="EMBL" id="MEW3466417.1"/>
    </source>
</evidence>
<sequence>MTTRLRRPLLLLGASILMMQALILSIGMVYAETTMDTEEQKQVEHPSIKNLQKEEQASDARFFFTQARMQGTVEEPIQVTFFSDQEVSEARVFLPEEATLINEQLPAGGSVEQIEQSQEWLVQSKRAQNTFVLPLVFEQAGRYELSVGGATAYLEISEQEDSNMENPTEGIEASDDAQTVQADLEAKENAIEENQMKEQPSQSLDNEYSSNATVTKDNFLQHFDLQGSATYDSETGEVTLTTASNNQVGNVTLKEKLSVNYPFVLTGKANIGSNTNGADGMAFGFHRSENSAVGNSGNGMGIAGLTGGFGFKLDSNFNTTQGAGAARDPAALGGAPFAGYVYHETNGLLTTYMGSDAPAKRTGTLNGAYDDIVIEYLPSEEANIFRINYKGETWERDISDWQGIDTTALSFLISGSTGARNNVHSFIFEQMDYVIGTGEVEVSYRDAATNEEIIPSQLLEIPFKSEAVLNPNSGIDDEPYLLGYDYSHVETDALYFDETNNTIKPEAERRNVTYFFNRAESEVTIHYIDDAGTVISPSDTIIGYVNEELEVTIKEIENYKFLFERDNQLLNTVFTREQQNYWLVYILQGSMPPVDPLDPEIEVNPENKPELPENQGLLSIDFISSFNFGSQPISVHDQIYYAQPQRLLDEDGTVNEMEERPNYIQISDRRSATERNGWQLSVTQTKQFEGLKNQQLTGASITFSNQQLVTAQGGNTPSLQTANPLTLVPGNKRALIRAEDTEGTGTWIYRFGDEHTARESVTLNVPKGSNPEATSYSTTLIWELNAIPDN</sequence>
<dbReference type="Pfam" id="PF06458">
    <property type="entry name" value="MucBP"/>
    <property type="match status" value="1"/>
</dbReference>